<sequence>MPANFATQFEPRPRVVQEPGDPVKDIYAPKFSDNGTMYLVRTGKHNLYAEIQSHAGSVDIHEILRRYVTGQDPGALSRVQGAYGDFTQMPRTFAEALNTMVAAEQYFLTLPLETRAEFNHDFRQFVAAFDTPDFVAKSGLFDVPAPNLDPANTPAPTTPFPASQAPSSAPAPLSPTQTSSIPPASSTPS</sequence>
<protein>
    <submittedName>
        <fullName evidence="2">Internal scaffolding protein</fullName>
    </submittedName>
</protein>
<name>A0A976R8T0_9VIRU</name>
<dbReference type="Pfam" id="PF09675">
    <property type="entry name" value="Chlamy_scaf"/>
    <property type="match status" value="1"/>
</dbReference>
<proteinExistence type="predicted"/>
<dbReference type="EMBL" id="OM869644">
    <property type="protein sequence ID" value="UPW41653.1"/>
    <property type="molecule type" value="Genomic_DNA"/>
</dbReference>
<dbReference type="InterPro" id="IPR014131">
    <property type="entry name" value="Chlamydia_phage_Vp3"/>
</dbReference>
<feature type="region of interest" description="Disordered" evidence="1">
    <location>
        <begin position="146"/>
        <end position="189"/>
    </location>
</feature>
<reference evidence="2" key="1">
    <citation type="submission" date="2022-02" db="EMBL/GenBank/DDBJ databases">
        <title>Towards deciphering the DNA virus diversity associated with rodent species in the families Cricetidae and Heteromyidae.</title>
        <authorList>
            <person name="Lund M."/>
            <person name="Larsen B.B."/>
            <person name="Gryseels S."/>
            <person name="Kraberger S."/>
            <person name="Rowsey D.M."/>
            <person name="Steger L."/>
            <person name="Yule K.M."/>
            <person name="Upham N.S."/>
            <person name="Worobey M."/>
            <person name="Van Doorslaer K."/>
            <person name="Varsani A."/>
        </authorList>
    </citation>
    <scope>NUCLEOTIDE SEQUENCE</scope>
    <source>
        <strain evidence="2">NeonRodF8_29</strain>
    </source>
</reference>
<evidence type="ECO:0000256" key="1">
    <source>
        <dbReference type="SAM" id="MobiDB-lite"/>
    </source>
</evidence>
<accession>A0A976R8T0</accession>
<organism evidence="2">
    <name type="scientific">Peromfec virus RodF8_29</name>
    <dbReference type="NCBI Taxonomy" id="2929367"/>
    <lineage>
        <taxon>Viruses</taxon>
        <taxon>Monodnaviria</taxon>
        <taxon>Sangervirae</taxon>
        <taxon>Phixviricota</taxon>
        <taxon>Malgrandaviricetes</taxon>
        <taxon>Petitvirales</taxon>
        <taxon>Microviridae</taxon>
    </lineage>
</organism>
<evidence type="ECO:0000313" key="2">
    <source>
        <dbReference type="EMBL" id="UPW41653.1"/>
    </source>
</evidence>